<sequence>MKIGVPRSDNGSLAVVPFTVSERACVSSILATRTYVELKERLSCFANWVWDKGDMFVWTPVLNRLDEVLAVYVLRSGLADLPGNSSKGLKERRPFDDGFDYEGQEGLDAECVIYVLRTMQIIVESCTAKAMLNSVGNVMLLLDSCDTAILENALFIIVIVAFVARRGKKSVDAPWMNELLQRLNILAAFPNRIVAEHDSTNSTPLSFYSDLHWHAVPSHTGRYTLISTGQPVIISNGDIREKLQASLASIKSPNGTSERPPSERPPSERPSSERPSSERPSLERPSVKSQEPAEGRQASDIVDGGREAAAGVFTCQHEKRLAELSTAFGVKETRLLRHRMRILLNEDHLNRRRRLVDDSLLALMCIMTLSPLYFQQHTPHKLVMAELGLLTRSHKCLNYSTLALVIDMWVTLLHEKVNVKHVSQYLQLQMPHGIMCELIRTYVGNEKLYPKEAIHALPELLFEKNDLDPEGGCSARDDNCARTDGSRDGKNSNSEGMMAVEEDQSPALSLSVCPAVSIPEAPVTEDPDEIVPPNFVPQVVCKTDPQPICEDITAAAYTSRDLYERLKICVPREIPKFGSSPILNGTSCLPSIRHIQHIRSHAEVVTALLDLYQESLFACSSAALGHPTIVKQIARLLEVRDYRYIQACMSALRAMESYYDNSGAALKNNVRELNIVHTCAQRLRYELACIHQLNEYARDEGWITDTLTPWTGQGQCEDVEGATRLYMIEPGVPTNWHEAFLRGSYFWQIMEEITNRRSLTAALVKDGPILLWYPYSGTQQTVASELIEEFGLAFRYIFQHPKEVGYVCASAAVQSLGDCRNEDPASQSHLTRSGLIECLYDAMPSLAKSESCMAYLPSFFSQLCVHSLGIKDLKRRNGDFIIAMAEQMADPSLAYYDRVSHITSSVGHTVDTSARLYGDLRQVYAICFSKLLAQLKQDLMQTNSWKVRQNSQALVREMVLQPQVSAMKDLQLPPTPAHEFIMDRISNVSRMLLFLVQVNGVSVLLDSLPIIVDCSPPLQVNIAQLLLDILIATDADGDLKIPPLAFTHCLPTHPISPLVKCFLMYMSRIEIAHGPFDQNFLGLTFRRTIKQGCDLLKCIEQARLLQASAAAVKNAAAVQSAPAIKSTPFLGLQASQKGKHMVLDELGRLRKAFVASAHMFGSYLSLLAGCLKERAVLTHCAPQYQVPLLLAVASLLPVVQAVFAPLLDVLYSELMVLNNCQDCPTLLTVRNALQEPPALLAAKVDARRQQHHPLAESSCFHLETADPVATSIGRPCLGPHAFLWSSLSDWAYSAGNAMLDADVPIAPYELEENLVEQKGPAEPLEPWQSDSLIKELLRGLCLAARLFLTAASRSLNAASRDDRPRDFYDAQRVVAGNLVACGRTLLHAVPDSVAPDSETKTAPWSLGDAPVDLGEGASALVRRTCYVAECWDVLYRAHIDDKAQGGLVPQVAHAAARTGLLAEAARAV</sequence>
<feature type="non-terminal residue" evidence="4">
    <location>
        <position position="1468"/>
    </location>
</feature>
<evidence type="ECO:0000313" key="5">
    <source>
        <dbReference type="Proteomes" id="UP000019763"/>
    </source>
</evidence>
<feature type="region of interest" description="Disordered" evidence="1">
    <location>
        <begin position="249"/>
        <end position="302"/>
    </location>
</feature>
<dbReference type="eggNOG" id="KOG0939">
    <property type="taxonomic scope" value="Eukaryota"/>
</dbReference>
<gene>
    <name evidence="4" type="ORF">GNI_133400</name>
</gene>
<evidence type="ECO:0000259" key="2">
    <source>
        <dbReference type="Pfam" id="PF06012"/>
    </source>
</evidence>
<feature type="compositionally biased region" description="Basic and acidic residues" evidence="1">
    <location>
        <begin position="260"/>
        <end position="294"/>
    </location>
</feature>
<feature type="domain" description="DUF908" evidence="2">
    <location>
        <begin position="108"/>
        <end position="443"/>
    </location>
</feature>
<feature type="region of interest" description="Disordered" evidence="1">
    <location>
        <begin position="473"/>
        <end position="496"/>
    </location>
</feature>
<comment type="caution">
    <text evidence="4">The sequence shown here is derived from an EMBL/GenBank/DDBJ whole genome shotgun (WGS) entry which is preliminary data.</text>
</comment>
<organism evidence="4 5">
    <name type="scientific">Gregarina niphandrodes</name>
    <name type="common">Septate eugregarine</name>
    <dbReference type="NCBI Taxonomy" id="110365"/>
    <lineage>
        <taxon>Eukaryota</taxon>
        <taxon>Sar</taxon>
        <taxon>Alveolata</taxon>
        <taxon>Apicomplexa</taxon>
        <taxon>Conoidasida</taxon>
        <taxon>Gregarinasina</taxon>
        <taxon>Eugregarinorida</taxon>
        <taxon>Gregarinidae</taxon>
        <taxon>Gregarina</taxon>
    </lineage>
</organism>
<dbReference type="InterPro" id="IPR010314">
    <property type="entry name" value="E3_Ub_ligase_DUF913"/>
</dbReference>
<feature type="compositionally biased region" description="Basic and acidic residues" evidence="1">
    <location>
        <begin position="475"/>
        <end position="490"/>
    </location>
</feature>
<dbReference type="Pfam" id="PF06012">
    <property type="entry name" value="DUF908"/>
    <property type="match status" value="1"/>
</dbReference>
<dbReference type="Proteomes" id="UP000019763">
    <property type="component" value="Unassembled WGS sequence"/>
</dbReference>
<evidence type="ECO:0008006" key="6">
    <source>
        <dbReference type="Google" id="ProtNLM"/>
    </source>
</evidence>
<dbReference type="VEuPathDB" id="CryptoDB:GNI_133400"/>
<dbReference type="OrthoDB" id="8068875at2759"/>
<protein>
    <recommendedName>
        <fullName evidence="6">HECT-type E3 ubiquitin transferase</fullName>
    </recommendedName>
</protein>
<dbReference type="EMBL" id="AFNH02000991">
    <property type="protein sequence ID" value="EZG46772.1"/>
    <property type="molecule type" value="Genomic_DNA"/>
</dbReference>
<proteinExistence type="predicted"/>
<evidence type="ECO:0000313" key="4">
    <source>
        <dbReference type="EMBL" id="EZG46772.1"/>
    </source>
</evidence>
<feature type="domain" description="DUF913" evidence="3">
    <location>
        <begin position="793"/>
        <end position="952"/>
    </location>
</feature>
<keyword evidence="5" id="KW-1185">Reference proteome</keyword>
<name>A0A023B1V8_GRENI</name>
<dbReference type="GeneID" id="22914703"/>
<reference evidence="4" key="1">
    <citation type="submission" date="2013-12" db="EMBL/GenBank/DDBJ databases">
        <authorList>
            <person name="Omoto C.K."/>
            <person name="Sibley D."/>
            <person name="Venepally P."/>
            <person name="Hadjithomas M."/>
            <person name="Karamycheva S."/>
            <person name="Brunk B."/>
            <person name="Roos D."/>
            <person name="Caler E."/>
            <person name="Lorenzi H."/>
        </authorList>
    </citation>
    <scope>NUCLEOTIDE SEQUENCE</scope>
</reference>
<dbReference type="InterPro" id="IPR010309">
    <property type="entry name" value="E3_Ub_ligase_DUF908"/>
</dbReference>
<evidence type="ECO:0000256" key="1">
    <source>
        <dbReference type="SAM" id="MobiDB-lite"/>
    </source>
</evidence>
<evidence type="ECO:0000259" key="3">
    <source>
        <dbReference type="Pfam" id="PF06025"/>
    </source>
</evidence>
<accession>A0A023B1V8</accession>
<dbReference type="Pfam" id="PF06025">
    <property type="entry name" value="DUF913"/>
    <property type="match status" value="1"/>
</dbReference>
<dbReference type="RefSeq" id="XP_011132281.1">
    <property type="nucleotide sequence ID" value="XM_011133979.1"/>
</dbReference>